<dbReference type="KEGG" id="sapp:SAC06_02775"/>
<dbReference type="PANTHER" id="PTHR30146">
    <property type="entry name" value="LACI-RELATED TRANSCRIPTIONAL REPRESSOR"/>
    <property type="match status" value="1"/>
</dbReference>
<dbReference type="Gene3D" id="1.10.260.40">
    <property type="entry name" value="lambda repressor-like DNA-binding domains"/>
    <property type="match status" value="1"/>
</dbReference>
<dbReference type="SUPFAM" id="SSF47413">
    <property type="entry name" value="lambda repressor-like DNA-binding domains"/>
    <property type="match status" value="1"/>
</dbReference>
<feature type="domain" description="HTH lacI-type" evidence="5">
    <location>
        <begin position="3"/>
        <end position="57"/>
    </location>
</feature>
<evidence type="ECO:0000256" key="2">
    <source>
        <dbReference type="ARBA" id="ARBA00023015"/>
    </source>
</evidence>
<dbReference type="PANTHER" id="PTHR30146:SF148">
    <property type="entry name" value="HTH-TYPE TRANSCRIPTIONAL REPRESSOR PURR-RELATED"/>
    <property type="match status" value="1"/>
</dbReference>
<keyword evidence="1" id="KW-0678">Repressor</keyword>
<proteinExistence type="predicted"/>
<evidence type="ECO:0000259" key="5">
    <source>
        <dbReference type="PROSITE" id="PS50932"/>
    </source>
</evidence>
<gene>
    <name evidence="6" type="ORF">SAC06_02775</name>
</gene>
<dbReference type="Pfam" id="PF13377">
    <property type="entry name" value="Peripla_BP_3"/>
    <property type="match status" value="1"/>
</dbReference>
<dbReference type="RefSeq" id="WP_350258698.1">
    <property type="nucleotide sequence ID" value="NZ_CP138335.1"/>
</dbReference>
<dbReference type="Gene3D" id="3.40.50.2300">
    <property type="match status" value="2"/>
</dbReference>
<reference evidence="6" key="1">
    <citation type="submission" date="2023-11" db="EMBL/GenBank/DDBJ databases">
        <title>Scrofimicrobium hongkongense sp. nov., isolated from a patient with peritonitis.</title>
        <authorList>
            <person name="Lao H.Y."/>
            <person name="Wong A.Y.P."/>
            <person name="Ng T.L."/>
            <person name="Wong R.Y.L."/>
            <person name="Yau M.C.Y."/>
            <person name="Lam J.Y.W."/>
            <person name="Siu G.K.H."/>
        </authorList>
    </citation>
    <scope>NUCLEOTIDE SEQUENCE</scope>
    <source>
        <strain evidence="6">R131</strain>
    </source>
</reference>
<dbReference type="InterPro" id="IPR000843">
    <property type="entry name" value="HTH_LacI"/>
</dbReference>
<dbReference type="GO" id="GO:0003700">
    <property type="term" value="F:DNA-binding transcription factor activity"/>
    <property type="evidence" value="ECO:0007669"/>
    <property type="project" value="TreeGrafter"/>
</dbReference>
<dbReference type="Pfam" id="PF00356">
    <property type="entry name" value="LacI"/>
    <property type="match status" value="1"/>
</dbReference>
<sequence length="333" mass="36023">MAVTIRDVAREAGVSPATVSRAFNAHPSVGPEYVERVKRAAKKLGYRPNSVARNLRKKTSDVIALIIPDVGNNFHTAIARGVEDVAQEAGLSVLLGNTDENPEKENRYLAVSQMQQVAGVLLCPHDPEIDISQLLDQDVPVVAIDRRIHARVDTVVSSSVEGSYDATRHLADQGWKRIACCTGPADIETAANRAAGYRKAAAELGFTPVVEFSTFDALGGVVAAQKLMDSPTPPDAIFAANEPLALGIIDELRRRGLRPGRDVGMVCFDDSPWAPLIDPPLTVVEQQPYEIGAQAARMLIERLEVDSSIPPRYVEFSTNLIIRKSSLRNGAKG</sequence>
<dbReference type="EMBL" id="CP138335">
    <property type="protein sequence ID" value="XBW08498.1"/>
    <property type="molecule type" value="Genomic_DNA"/>
</dbReference>
<accession>A0AAU7V906</accession>
<dbReference type="CDD" id="cd06267">
    <property type="entry name" value="PBP1_LacI_sugar_binding-like"/>
    <property type="match status" value="1"/>
</dbReference>
<dbReference type="AlphaFoldDB" id="A0AAU7V906"/>
<protein>
    <submittedName>
        <fullName evidence="6">LacI family DNA-binding transcriptional regulator</fullName>
    </submittedName>
</protein>
<keyword evidence="3 6" id="KW-0238">DNA-binding</keyword>
<dbReference type="InterPro" id="IPR028082">
    <property type="entry name" value="Peripla_BP_I"/>
</dbReference>
<dbReference type="InterPro" id="IPR046335">
    <property type="entry name" value="LacI/GalR-like_sensor"/>
</dbReference>
<dbReference type="PROSITE" id="PS50932">
    <property type="entry name" value="HTH_LACI_2"/>
    <property type="match status" value="1"/>
</dbReference>
<dbReference type="InterPro" id="IPR010982">
    <property type="entry name" value="Lambda_DNA-bd_dom_sf"/>
</dbReference>
<dbReference type="SUPFAM" id="SSF53822">
    <property type="entry name" value="Periplasmic binding protein-like I"/>
    <property type="match status" value="1"/>
</dbReference>
<evidence type="ECO:0000256" key="1">
    <source>
        <dbReference type="ARBA" id="ARBA00022491"/>
    </source>
</evidence>
<keyword evidence="4" id="KW-0804">Transcription</keyword>
<evidence type="ECO:0000256" key="3">
    <source>
        <dbReference type="ARBA" id="ARBA00023125"/>
    </source>
</evidence>
<organism evidence="6">
    <name type="scientific">Scrofimicrobium appendicitidis</name>
    <dbReference type="NCBI Taxonomy" id="3079930"/>
    <lineage>
        <taxon>Bacteria</taxon>
        <taxon>Bacillati</taxon>
        <taxon>Actinomycetota</taxon>
        <taxon>Actinomycetes</taxon>
        <taxon>Actinomycetales</taxon>
        <taxon>Actinomycetaceae</taxon>
        <taxon>Scrofimicrobium</taxon>
    </lineage>
</organism>
<name>A0AAU7V906_9ACTO</name>
<dbReference type="SMART" id="SM00354">
    <property type="entry name" value="HTH_LACI"/>
    <property type="match status" value="1"/>
</dbReference>
<dbReference type="PRINTS" id="PR00036">
    <property type="entry name" value="HTHLACI"/>
</dbReference>
<keyword evidence="2" id="KW-0805">Transcription regulation</keyword>
<evidence type="ECO:0000256" key="4">
    <source>
        <dbReference type="ARBA" id="ARBA00023163"/>
    </source>
</evidence>
<evidence type="ECO:0000313" key="6">
    <source>
        <dbReference type="EMBL" id="XBW08498.1"/>
    </source>
</evidence>
<dbReference type="CDD" id="cd01392">
    <property type="entry name" value="HTH_LacI"/>
    <property type="match status" value="1"/>
</dbReference>
<dbReference type="GO" id="GO:0000976">
    <property type="term" value="F:transcription cis-regulatory region binding"/>
    <property type="evidence" value="ECO:0007669"/>
    <property type="project" value="TreeGrafter"/>
</dbReference>